<comment type="caution">
    <text evidence="1">The sequence shown here is derived from an EMBL/GenBank/DDBJ whole genome shotgun (WGS) entry which is preliminary data.</text>
</comment>
<dbReference type="SUPFAM" id="SSF51197">
    <property type="entry name" value="Clavaminate synthase-like"/>
    <property type="match status" value="1"/>
</dbReference>
<sequence length="255" mass="28098">MEAALVDQFVRDGFLHFEQAVPPDVTAACARLLWEQIDAEPDDPSTWKQPVHWVGNLAQPPFAKAMNVPVLVDAMDTLAGPGRWQPRNEMGAFPLRFPHAEEPDDAGWHIEGAYMPPGESSYWTNVHSSYRALLLLFLFTDVDEDTAPTRIRVGSHFDVPRVLLPYGEEGASGAVLGPQVDAASAHRTTVLATGRAGDVFVCHPFLVHAAQPNHGARPRFLSQPCISPTDEHLLRPYEGNDGPIARTIRQALRET</sequence>
<evidence type="ECO:0000313" key="1">
    <source>
        <dbReference type="EMBL" id="TDO41071.1"/>
    </source>
</evidence>
<evidence type="ECO:0000313" key="2">
    <source>
        <dbReference type="Proteomes" id="UP000294901"/>
    </source>
</evidence>
<keyword evidence="2" id="KW-1185">Reference proteome</keyword>
<keyword evidence="1" id="KW-0560">Oxidoreductase</keyword>
<dbReference type="RefSeq" id="WP_133875148.1">
    <property type="nucleotide sequence ID" value="NZ_BOMD01000015.1"/>
</dbReference>
<dbReference type="OrthoDB" id="9798771at2"/>
<reference evidence="1 2" key="1">
    <citation type="submission" date="2019-03" db="EMBL/GenBank/DDBJ databases">
        <title>Sequencing the genomes of 1000 actinobacteria strains.</title>
        <authorList>
            <person name="Klenk H.-P."/>
        </authorList>
    </citation>
    <scope>NUCLEOTIDE SEQUENCE [LARGE SCALE GENOMIC DNA]</scope>
    <source>
        <strain evidence="1 2">DSM 43805</strain>
    </source>
</reference>
<organism evidence="1 2">
    <name type="scientific">Paractinoplanes brasiliensis</name>
    <dbReference type="NCBI Taxonomy" id="52695"/>
    <lineage>
        <taxon>Bacteria</taxon>
        <taxon>Bacillati</taxon>
        <taxon>Actinomycetota</taxon>
        <taxon>Actinomycetes</taxon>
        <taxon>Micromonosporales</taxon>
        <taxon>Micromonosporaceae</taxon>
        <taxon>Paractinoplanes</taxon>
    </lineage>
</organism>
<dbReference type="EMBL" id="SNWR01000001">
    <property type="protein sequence ID" value="TDO41071.1"/>
    <property type="molecule type" value="Genomic_DNA"/>
</dbReference>
<dbReference type="Gene3D" id="2.60.120.620">
    <property type="entry name" value="q2cbj1_9rhob like domain"/>
    <property type="match status" value="1"/>
</dbReference>
<name>A0A4R6JZ81_9ACTN</name>
<accession>A0A4R6JZ81</accession>
<dbReference type="Proteomes" id="UP000294901">
    <property type="component" value="Unassembled WGS sequence"/>
</dbReference>
<dbReference type="AlphaFoldDB" id="A0A4R6JZ81"/>
<keyword evidence="1" id="KW-0223">Dioxygenase</keyword>
<dbReference type="InterPro" id="IPR008775">
    <property type="entry name" value="Phytyl_CoA_dOase-like"/>
</dbReference>
<gene>
    <name evidence="1" type="ORF">C8E87_4798</name>
</gene>
<protein>
    <submittedName>
        <fullName evidence="1">Phytanoyl-CoA dioxygenase PhyH</fullName>
    </submittedName>
</protein>
<dbReference type="GO" id="GO:0016706">
    <property type="term" value="F:2-oxoglutarate-dependent dioxygenase activity"/>
    <property type="evidence" value="ECO:0007669"/>
    <property type="project" value="UniProtKB-ARBA"/>
</dbReference>
<proteinExistence type="predicted"/>
<dbReference type="Pfam" id="PF05721">
    <property type="entry name" value="PhyH"/>
    <property type="match status" value="1"/>
</dbReference>